<keyword evidence="2" id="KW-1185">Reference proteome</keyword>
<evidence type="ECO:0000313" key="1">
    <source>
        <dbReference type="Ensembl" id="ENSTGEP00000029924.1"/>
    </source>
</evidence>
<dbReference type="PANTHER" id="PTHR12138">
    <property type="entry name" value="PRIMATE-EXPANDED PROTEIN FAMILY"/>
    <property type="match status" value="1"/>
</dbReference>
<dbReference type="PANTHER" id="PTHR12138:SF162">
    <property type="entry name" value="CHROMOSOME UNDETERMINED SCAFFOLD_275, WHOLE GENOME SHOTGUN SEQUENCE"/>
    <property type="match status" value="1"/>
</dbReference>
<reference evidence="1" key="2">
    <citation type="submission" date="2025-08" db="UniProtKB">
        <authorList>
            <consortium name="Ensembl"/>
        </authorList>
    </citation>
    <scope>IDENTIFICATION</scope>
</reference>
<name>A0A8D2G4M0_THEGE</name>
<accession>A0A8D2G4M0</accession>
<dbReference type="PRINTS" id="PR02045">
    <property type="entry name" value="F138DOMAIN"/>
</dbReference>
<evidence type="ECO:0000313" key="2">
    <source>
        <dbReference type="Proteomes" id="UP000694411"/>
    </source>
</evidence>
<organism evidence="1 2">
    <name type="scientific">Theropithecus gelada</name>
    <name type="common">Gelada baboon</name>
    <dbReference type="NCBI Taxonomy" id="9565"/>
    <lineage>
        <taxon>Eukaryota</taxon>
        <taxon>Metazoa</taxon>
        <taxon>Chordata</taxon>
        <taxon>Craniata</taxon>
        <taxon>Vertebrata</taxon>
        <taxon>Euteleostomi</taxon>
        <taxon>Mammalia</taxon>
        <taxon>Eutheria</taxon>
        <taxon>Euarchontoglires</taxon>
        <taxon>Primates</taxon>
        <taxon>Haplorrhini</taxon>
        <taxon>Catarrhini</taxon>
        <taxon>Cercopithecidae</taxon>
        <taxon>Cercopithecinae</taxon>
        <taxon>Theropithecus</taxon>
    </lineage>
</organism>
<reference evidence="1" key="1">
    <citation type="submission" date="2018-05" db="EMBL/GenBank/DDBJ databases">
        <title>Whole genome of Theropithecus gelada.</title>
        <authorList>
            <person name="Chiou K.L."/>
            <person name="Snyder-Mackler N."/>
        </authorList>
    </citation>
    <scope>NUCLEOTIDE SEQUENCE [LARGE SCALE GENOMIC DNA]</scope>
</reference>
<reference evidence="1" key="3">
    <citation type="submission" date="2025-09" db="UniProtKB">
        <authorList>
            <consortium name="Ensembl"/>
        </authorList>
    </citation>
    <scope>IDENTIFICATION</scope>
</reference>
<sequence>MTHLSPLLDCEFLQSIEMEFHHVGQASLELLTASDLPTSVSHSAGITGVSHHSWPHLLILTGTDKSWFSNLSGFSLVLLKSCFLKVGSYGLFLK</sequence>
<proteinExistence type="predicted"/>
<dbReference type="AlphaFoldDB" id="A0A8D2G4M0"/>
<protein>
    <submittedName>
        <fullName evidence="1">Uncharacterized protein</fullName>
    </submittedName>
</protein>
<dbReference type="Proteomes" id="UP000694411">
    <property type="component" value="Chromosome 11"/>
</dbReference>
<dbReference type="Ensembl" id="ENSTGET00000035596.1">
    <property type="protein sequence ID" value="ENSTGEP00000029924.1"/>
    <property type="gene ID" value="ENSTGEG00000024035.1"/>
</dbReference>